<accession>A0A1L2C933</accession>
<dbReference type="Proteomes" id="UP000222072">
    <property type="component" value="Segment"/>
</dbReference>
<evidence type="ECO:0000313" key="3">
    <source>
        <dbReference type="EMBL" id="AMD43413.1"/>
    </source>
</evidence>
<evidence type="ECO:0000259" key="2">
    <source>
        <dbReference type="Pfam" id="PF09374"/>
    </source>
</evidence>
<dbReference type="Pfam" id="PF09374">
    <property type="entry name" value="PG_binding_3"/>
    <property type="match status" value="1"/>
</dbReference>
<dbReference type="EMBL" id="KU356690">
    <property type="protein sequence ID" value="AMD43413.1"/>
    <property type="molecule type" value="Genomic_DNA"/>
</dbReference>
<reference evidence="3 4" key="1">
    <citation type="journal article" date="2017" name="BMC Genomics">
        <title>Three novel Pseudomonas phages isolated from composting provide insights into the evolution and diversity of tailed phages.</title>
        <authorList>
            <person name="Amgarten D."/>
            <person name="Martins L.F."/>
            <person name="Lombardi K.C."/>
            <person name="Antunes L.P."/>
            <person name="de Souza A.P.S."/>
            <person name="Nicastro G.G."/>
            <person name="Kitajima E.W."/>
            <person name="Quaggio R.B."/>
            <person name="Upton C."/>
            <person name="Setubal J.C."/>
            <person name="da Silva A.M."/>
        </authorList>
    </citation>
    <scope>NUCLEOTIDE SEQUENCE [LARGE SCALE GENOMIC DNA]</scope>
</reference>
<dbReference type="InterPro" id="IPR023346">
    <property type="entry name" value="Lysozyme-like_dom_sf"/>
</dbReference>
<evidence type="ECO:0000259" key="1">
    <source>
        <dbReference type="Pfam" id="PF05838"/>
    </source>
</evidence>
<dbReference type="SMR" id="A0A1L2C933"/>
<proteinExistence type="predicted"/>
<dbReference type="Gene3D" id="1.20.141.10">
    <property type="entry name" value="Chitosanase, subunit A, domain 1"/>
    <property type="match status" value="1"/>
</dbReference>
<feature type="domain" description="Peptidoglycan binding" evidence="2">
    <location>
        <begin position="102"/>
        <end position="182"/>
    </location>
</feature>
<organism evidence="3 4">
    <name type="scientific">Pseudomonas phage ZC03</name>
    <dbReference type="NCBI Taxonomy" id="1622115"/>
    <lineage>
        <taxon>Viruses</taxon>
        <taxon>Duplodnaviria</taxon>
        <taxon>Heunggongvirae</taxon>
        <taxon>Uroviricota</taxon>
        <taxon>Caudoviricetes</taxon>
        <taxon>Schitoviridae</taxon>
        <taxon>Zicotriavirus</taxon>
        <taxon>Zicotriavirus ZC03</taxon>
    </lineage>
</organism>
<dbReference type="CDD" id="cd13926">
    <property type="entry name" value="N-acetylmuramidase_GH108"/>
    <property type="match status" value="1"/>
</dbReference>
<sequence>MKKSVKYPSAILAIILSILAVEGGYVDHPSDPGGETNKGITKSTAVQHGYTGSMKDLPEEVAIDIYAQTYVYKPGFDGVIELSEPVGKKLVDAGVNVGQGRAAKWYQTSLNSFSRNCKDYSCIKVDGVIGPNTLAAHKALIKKRGSVLTCKLMLRSLDAQQGYHYLSLTNLQDFTVGWFSNRIGNVPEESCNEN</sequence>
<gene>
    <name evidence="3" type="ORF">ZC03_026</name>
</gene>
<dbReference type="SUPFAM" id="SSF53955">
    <property type="entry name" value="Lysozyme-like"/>
    <property type="match status" value="1"/>
</dbReference>
<dbReference type="InterPro" id="IPR008565">
    <property type="entry name" value="TtsA-like_GH18_dom"/>
</dbReference>
<dbReference type="InterPro" id="IPR018537">
    <property type="entry name" value="Peptidoglycan-bd_3"/>
</dbReference>
<protein>
    <submittedName>
        <fullName evidence="3">Uncharacterized protein</fullName>
    </submittedName>
</protein>
<dbReference type="Pfam" id="PF05838">
    <property type="entry name" value="Glyco_hydro_108"/>
    <property type="match status" value="1"/>
</dbReference>
<feature type="domain" description="TtsA-like Glycoside hydrolase family 108" evidence="1">
    <location>
        <begin position="17"/>
        <end position="98"/>
    </location>
</feature>
<evidence type="ECO:0000313" key="4">
    <source>
        <dbReference type="Proteomes" id="UP000222072"/>
    </source>
</evidence>
<keyword evidence="4" id="KW-1185">Reference proteome</keyword>
<name>A0A1L2C933_9CAUD</name>